<feature type="compositionally biased region" description="Low complexity" evidence="1">
    <location>
        <begin position="109"/>
        <end position="118"/>
    </location>
</feature>
<dbReference type="AlphaFoldDB" id="A0AAX6E495"/>
<reference evidence="2" key="2">
    <citation type="submission" date="2023-04" db="EMBL/GenBank/DDBJ databases">
        <authorList>
            <person name="Bruccoleri R.E."/>
            <person name="Oakeley E.J."/>
            <person name="Faust A.-M."/>
            <person name="Dessus-Babus S."/>
            <person name="Altorfer M."/>
            <person name="Burckhardt D."/>
            <person name="Oertli M."/>
            <person name="Naumann U."/>
            <person name="Petersen F."/>
            <person name="Wong J."/>
        </authorList>
    </citation>
    <scope>NUCLEOTIDE SEQUENCE</scope>
    <source>
        <strain evidence="2">GSM-AAB239-AS_SAM_17_03QT</strain>
        <tissue evidence="2">Leaf</tissue>
    </source>
</reference>
<comment type="caution">
    <text evidence="2">The sequence shown here is derived from an EMBL/GenBank/DDBJ whole genome shotgun (WGS) entry which is preliminary data.</text>
</comment>
<evidence type="ECO:0000256" key="1">
    <source>
        <dbReference type="SAM" id="MobiDB-lite"/>
    </source>
</evidence>
<feature type="compositionally biased region" description="Basic and acidic residues" evidence="1">
    <location>
        <begin position="65"/>
        <end position="74"/>
    </location>
</feature>
<evidence type="ECO:0000313" key="4">
    <source>
        <dbReference type="Proteomes" id="UP001140949"/>
    </source>
</evidence>
<protein>
    <recommendedName>
        <fullName evidence="5">PRC-barrel domain-containing protein</fullName>
    </recommendedName>
</protein>
<dbReference type="EMBL" id="JANAVB010040218">
    <property type="protein sequence ID" value="KAJ6798780.1"/>
    <property type="molecule type" value="Genomic_DNA"/>
</dbReference>
<dbReference type="Proteomes" id="UP001140949">
    <property type="component" value="Unassembled WGS sequence"/>
</dbReference>
<keyword evidence="4" id="KW-1185">Reference proteome</keyword>
<sequence length="357" mass="39946">MFDCASSPSPLFALSKPFLLIPPPRRRIPANGPLLFSGGLLRLTSGGRRPLGAPSPSPARVRVRVRSDLDNNKDNDDEEEEGVRTSFDFLELKREMEKEEEEEEEMEELVPSSSSSPTEEIEGAGRGGRRRRGRQVTRRSSLLAKQVISVRSARSLGFVSQLWVDTRSWVVVLVEVRPNLLSGEVEKFLLEDLVQVGDVVLVQDESVMENELKMTGLDTLVGYGVVTSGRRTVGKVRGYTFNINSGVVESLELDSFGFSIIPASLVSTYSLLVDNVLEVASDTVVLQEGAVSRVQRVTKGIWHNSNVDKSGDNMEEYYDFGRQRGRSAYSQNSRNLKGRRFPRKRVAEDDWELPMDY</sequence>
<evidence type="ECO:0008006" key="5">
    <source>
        <dbReference type="Google" id="ProtNLM"/>
    </source>
</evidence>
<dbReference type="PANTHER" id="PTHR36740:SF1">
    <property type="entry name" value="PRC-BARREL DOMAIN-CONTAINING PROTEIN"/>
    <property type="match status" value="1"/>
</dbReference>
<dbReference type="InterPro" id="IPR011033">
    <property type="entry name" value="PRC_barrel-like_sf"/>
</dbReference>
<feature type="region of interest" description="Disordered" evidence="1">
    <location>
        <begin position="65"/>
        <end position="84"/>
    </location>
</feature>
<organism evidence="2 4">
    <name type="scientific">Iris pallida</name>
    <name type="common">Sweet iris</name>
    <dbReference type="NCBI Taxonomy" id="29817"/>
    <lineage>
        <taxon>Eukaryota</taxon>
        <taxon>Viridiplantae</taxon>
        <taxon>Streptophyta</taxon>
        <taxon>Embryophyta</taxon>
        <taxon>Tracheophyta</taxon>
        <taxon>Spermatophyta</taxon>
        <taxon>Magnoliopsida</taxon>
        <taxon>Liliopsida</taxon>
        <taxon>Asparagales</taxon>
        <taxon>Iridaceae</taxon>
        <taxon>Iridoideae</taxon>
        <taxon>Irideae</taxon>
        <taxon>Iris</taxon>
    </lineage>
</organism>
<feature type="compositionally biased region" description="Acidic residues" evidence="1">
    <location>
        <begin position="98"/>
        <end position="108"/>
    </location>
</feature>
<evidence type="ECO:0000313" key="3">
    <source>
        <dbReference type="EMBL" id="KAJ6798780.1"/>
    </source>
</evidence>
<dbReference type="EMBL" id="JANAVB010040218">
    <property type="protein sequence ID" value="KAJ6798779.1"/>
    <property type="molecule type" value="Genomic_DNA"/>
</dbReference>
<dbReference type="SUPFAM" id="SSF50346">
    <property type="entry name" value="PRC-barrel domain"/>
    <property type="match status" value="2"/>
</dbReference>
<name>A0AAX6E495_IRIPA</name>
<feature type="compositionally biased region" description="Basic residues" evidence="1">
    <location>
        <begin position="127"/>
        <end position="137"/>
    </location>
</feature>
<gene>
    <name evidence="2" type="ORF">M6B38_210940</name>
    <name evidence="3" type="ORF">M6B38_210945</name>
</gene>
<accession>A0AAX6E495</accession>
<dbReference type="PANTHER" id="PTHR36740">
    <property type="entry name" value="PRC DOMAIN-CONTAINING PROTEIN"/>
    <property type="match status" value="1"/>
</dbReference>
<reference evidence="2" key="1">
    <citation type="journal article" date="2023" name="GigaByte">
        <title>Genome assembly of the bearded iris, Iris pallida Lam.</title>
        <authorList>
            <person name="Bruccoleri R.E."/>
            <person name="Oakeley E.J."/>
            <person name="Faust A.M.E."/>
            <person name="Altorfer M."/>
            <person name="Dessus-Babus S."/>
            <person name="Burckhardt D."/>
            <person name="Oertli M."/>
            <person name="Naumann U."/>
            <person name="Petersen F."/>
            <person name="Wong J."/>
        </authorList>
    </citation>
    <scope>NUCLEOTIDE SEQUENCE</scope>
    <source>
        <strain evidence="2">GSM-AAB239-AS_SAM_17_03QT</strain>
    </source>
</reference>
<evidence type="ECO:0000313" key="2">
    <source>
        <dbReference type="EMBL" id="KAJ6798779.1"/>
    </source>
</evidence>
<proteinExistence type="predicted"/>
<feature type="region of interest" description="Disordered" evidence="1">
    <location>
        <begin position="96"/>
        <end position="138"/>
    </location>
</feature>